<feature type="domain" description="Rapamycin-insensitive companion of mTOR N-terminal" evidence="5">
    <location>
        <begin position="318"/>
        <end position="693"/>
    </location>
</feature>
<dbReference type="Pfam" id="PF14668">
    <property type="entry name" value="RICTOR_V"/>
    <property type="match status" value="1"/>
</dbReference>
<dbReference type="RefSeq" id="XP_025598865.1">
    <property type="nucleotide sequence ID" value="XM_025739785.1"/>
</dbReference>
<dbReference type="InterPro" id="IPR029451">
    <property type="entry name" value="RICTOR_M"/>
</dbReference>
<feature type="region of interest" description="Disordered" evidence="3">
    <location>
        <begin position="608"/>
        <end position="636"/>
    </location>
</feature>
<dbReference type="Pfam" id="PF14664">
    <property type="entry name" value="RICTOR_N"/>
    <property type="match status" value="1"/>
</dbReference>
<evidence type="ECO:0008006" key="9">
    <source>
        <dbReference type="Google" id="ProtNLM"/>
    </source>
</evidence>
<evidence type="ECO:0000256" key="2">
    <source>
        <dbReference type="SAM" id="Coils"/>
    </source>
</evidence>
<evidence type="ECO:0000313" key="8">
    <source>
        <dbReference type="Proteomes" id="UP000245946"/>
    </source>
</evidence>
<feature type="compositionally biased region" description="Low complexity" evidence="3">
    <location>
        <begin position="62"/>
        <end position="86"/>
    </location>
</feature>
<dbReference type="SMART" id="SM01303">
    <property type="entry name" value="RasGEF_N_2"/>
    <property type="match status" value="1"/>
</dbReference>
<dbReference type="PANTHER" id="PTHR13298">
    <property type="entry name" value="CYTOSOLIC REGULATOR PIANISSIMO"/>
    <property type="match status" value="1"/>
</dbReference>
<evidence type="ECO:0000313" key="7">
    <source>
        <dbReference type="EMBL" id="PWN98586.1"/>
    </source>
</evidence>
<dbReference type="InterPro" id="IPR029452">
    <property type="entry name" value="RICTOR_V"/>
</dbReference>
<dbReference type="Gene3D" id="1.25.10.10">
    <property type="entry name" value="Leucine-rich Repeat Variant"/>
    <property type="match status" value="1"/>
</dbReference>
<keyword evidence="8" id="KW-1185">Reference proteome</keyword>
<evidence type="ECO:0000256" key="3">
    <source>
        <dbReference type="SAM" id="MobiDB-lite"/>
    </source>
</evidence>
<dbReference type="OrthoDB" id="271111at2759"/>
<evidence type="ECO:0000259" key="4">
    <source>
        <dbReference type="SMART" id="SM01307"/>
    </source>
</evidence>
<comment type="similarity">
    <text evidence="1">Belongs to the RICTOR family.</text>
</comment>
<dbReference type="InterPro" id="IPR016024">
    <property type="entry name" value="ARM-type_fold"/>
</dbReference>
<feature type="domain" description="Rapamycin-insensitive companion of mTOR" evidence="6">
    <location>
        <begin position="1178"/>
        <end position="1250"/>
    </location>
</feature>
<dbReference type="InterPro" id="IPR029453">
    <property type="entry name" value="Rictor_IV"/>
</dbReference>
<dbReference type="InterPro" id="IPR028267">
    <property type="entry name" value="Pianissimo_N"/>
</dbReference>
<evidence type="ECO:0000259" key="6">
    <source>
        <dbReference type="SMART" id="SM01310"/>
    </source>
</evidence>
<feature type="compositionally biased region" description="Basic and acidic residues" evidence="3">
    <location>
        <begin position="1521"/>
        <end position="1530"/>
    </location>
</feature>
<feature type="coiled-coil region" evidence="2">
    <location>
        <begin position="111"/>
        <end position="138"/>
    </location>
</feature>
<dbReference type="InterPro" id="IPR028268">
    <property type="entry name" value="Pianissimo_fam"/>
</dbReference>
<dbReference type="InterPro" id="IPR011989">
    <property type="entry name" value="ARM-like"/>
</dbReference>
<dbReference type="PANTHER" id="PTHR13298:SF11">
    <property type="entry name" value="RAPAMYCIN-INSENSITIVE COMPANION OF MTOR"/>
    <property type="match status" value="1"/>
</dbReference>
<dbReference type="GO" id="GO:0038203">
    <property type="term" value="P:TORC2 signaling"/>
    <property type="evidence" value="ECO:0007669"/>
    <property type="project" value="TreeGrafter"/>
</dbReference>
<name>A0A316ZBA8_9BASI</name>
<dbReference type="STRING" id="58919.A0A316ZBA8"/>
<gene>
    <name evidence="7" type="ORF">FA09DRAFT_270101</name>
</gene>
<feature type="region of interest" description="Disordered" evidence="3">
    <location>
        <begin position="1493"/>
        <end position="1530"/>
    </location>
</feature>
<dbReference type="GeneID" id="37267331"/>
<proteinExistence type="inferred from homology"/>
<sequence>MAHLLAALEARLDTEVKIADGAANLLRVFDAVAPGAAAAGPSSSSPAPLTRPERPRRRMPRSARPSSSGSAASSGRGSPPGSSGSMQDSDADGGRAEAQNGEAQAGKEALRRQVQKELDNANARIVSLVRQIDELKMRYSPTFSTGPSGSDASYGFPTPLPISSPLMDDSSGGLGLRSPRGSAFPLHSAPDTPFTPATGGLGILDAYEVALEDRQPADGPSDEAFLARSRAAALVDTLRSLGRETQKRILSDASEMAQSPPEFAPISPPTRHMGPPATPSTTRSAQRARAAAQAKGESAHVRTPSHVAGLGDLPRRRVETLLQLADVLQRNPRVRYELAPEEIVSALVPCLADSAGKEVRAAAYRTLRHALVRPPWALVQHARDRGLDLYLMSTLLRDNRFEAEREQALKLIRAIMVAGAEPSANGSGSAPAYPDLISPGTVRALVSCAEHTNDKLRHLALQTLTELAVLDTALLVRGGGFGLVLHAVTDGPPELAPAIAQCVLLLADLPATRCFFKAGNDIEAALSGFTDAPAVTGLAYADLLRTTSSVILVMLRSWTGLLYLCINDRHAIRSLVLALRVNSNEVRTAILDVLYEAFSVASQAGLPAKGSGDTVTGSTHQRFPPTGAQRDQSSGSTPRLNLLHDYLALLLVVFVDAGLVEAIVHVLESAPELARPAALLMGEILHLANRLLPRTFFHSARIHAMPHLFAMASRFGTGDERQRATGALAAIDLQARQRVRDRAAARDGRTMLARDALPGATGAALDRPTEKAKLKVNMQIDDTVFRNSLVETQVLNTRDHTRWNFDRLIELLEGPLMNPRRLEEASRGSKFMRRLLAFFQPFSMRFSAIPRTAANWKYVRLGCVTFTTLLSSPDGVKFLGENKLLRELRDCLEQLLPYASGAATNSSELILSRNRVAETLSNGYFEMLGVLTRSPDGMALLERAQLPTALYSVSELRSRDDLMRLLVETFDYSFDGHCRILLSKVLTSTYEPMRLFATGHLAKLLQRYPDANSWVVRLLLTQLYDPSAEVRELAASIVKEACSSSGVLEAVVAMRPVLEHLGESGHPLLLMFLSTRIGLRYLLDAGYIEREMDSWFHYRNLRYTIQLEVLLARALNPRRATDDAHLAQEFDGVVPSHFYGELAKTREGCEVLRRKGHFAEFARFIRQHCRESADVEILAKLKSVLWAAGNVGSTSDGFAFLEEEGLLPVIVETAEQSPVLSLKGTCFFVIGLLSSTEKGAESLHDYGWEAASSPLGISLGICLPSDLASFVSIPPWTVRRDTHLRYLDFAEPESRIDRSIMLCVANLGNSIQANKASRALGKLKTRYPAAFENPALICRTIEVLESHHYRQPVRRYVWELFDVRVDEDFVERLAAARSRLLARRRDALTSTPFEPEAASSFAPLHMHDEQAAEPDDGLDDLVSQVSMSDDEDAGDRALGADRIDDYGLEVSKRDGGSELLILTQPAPQLGPGAPKAEMLARTVLTPRHILKGGFEPAEAAPPPEDHSRFSRQLPVPSLPFGRERRSAILT</sequence>
<dbReference type="EMBL" id="KZ819291">
    <property type="protein sequence ID" value="PWN98586.1"/>
    <property type="molecule type" value="Genomic_DNA"/>
</dbReference>
<accession>A0A316ZBA8</accession>
<dbReference type="GO" id="GO:0031932">
    <property type="term" value="C:TORC2 complex"/>
    <property type="evidence" value="ECO:0007669"/>
    <property type="project" value="InterPro"/>
</dbReference>
<dbReference type="SMART" id="SM01307">
    <property type="entry name" value="RICTOR_M"/>
    <property type="match status" value="1"/>
</dbReference>
<feature type="compositionally biased region" description="Low complexity" evidence="3">
    <location>
        <begin position="36"/>
        <end position="48"/>
    </location>
</feature>
<evidence type="ECO:0000256" key="1">
    <source>
        <dbReference type="ARBA" id="ARBA00008878"/>
    </source>
</evidence>
<evidence type="ECO:0000259" key="5">
    <source>
        <dbReference type="SMART" id="SM01308"/>
    </source>
</evidence>
<protein>
    <recommendedName>
        <fullName evidence="9">REM-1 domain-containing protein</fullName>
    </recommendedName>
</protein>
<dbReference type="Proteomes" id="UP000245946">
    <property type="component" value="Unassembled WGS sequence"/>
</dbReference>
<dbReference type="Pfam" id="PF14663">
    <property type="entry name" value="RasGEF_N_2"/>
    <property type="match status" value="1"/>
</dbReference>
<keyword evidence="2" id="KW-0175">Coiled coil</keyword>
<dbReference type="Pfam" id="PF14666">
    <property type="entry name" value="RICTOR_M"/>
    <property type="match status" value="1"/>
</dbReference>
<feature type="region of interest" description="Disordered" evidence="3">
    <location>
        <begin position="36"/>
        <end position="109"/>
    </location>
</feature>
<reference evidence="7 8" key="1">
    <citation type="journal article" date="2018" name="Mol. Biol. Evol.">
        <title>Broad Genomic Sampling Reveals a Smut Pathogenic Ancestry of the Fungal Clade Ustilaginomycotina.</title>
        <authorList>
            <person name="Kijpornyongpan T."/>
            <person name="Mondo S.J."/>
            <person name="Barry K."/>
            <person name="Sandor L."/>
            <person name="Lee J."/>
            <person name="Lipzen A."/>
            <person name="Pangilinan J."/>
            <person name="LaButti K."/>
            <person name="Hainaut M."/>
            <person name="Henrissat B."/>
            <person name="Grigoriev I.V."/>
            <person name="Spatafora J.W."/>
            <person name="Aime M.C."/>
        </authorList>
    </citation>
    <scope>NUCLEOTIDE SEQUENCE [LARGE SCALE GENOMIC DNA]</scope>
    <source>
        <strain evidence="7 8">MCA 4186</strain>
    </source>
</reference>
<organism evidence="7 8">
    <name type="scientific">Tilletiopsis washingtonensis</name>
    <dbReference type="NCBI Taxonomy" id="58919"/>
    <lineage>
        <taxon>Eukaryota</taxon>
        <taxon>Fungi</taxon>
        <taxon>Dikarya</taxon>
        <taxon>Basidiomycota</taxon>
        <taxon>Ustilaginomycotina</taxon>
        <taxon>Exobasidiomycetes</taxon>
        <taxon>Entylomatales</taxon>
        <taxon>Entylomatales incertae sedis</taxon>
        <taxon>Tilletiopsis</taxon>
    </lineage>
</organism>
<dbReference type="SMART" id="SM01308">
    <property type="entry name" value="RICTOR_N"/>
    <property type="match status" value="1"/>
</dbReference>
<dbReference type="SMART" id="SM01310">
    <property type="entry name" value="RICTOR_V"/>
    <property type="match status" value="1"/>
</dbReference>
<dbReference type="SUPFAM" id="SSF48371">
    <property type="entry name" value="ARM repeat"/>
    <property type="match status" value="1"/>
</dbReference>
<feature type="compositionally biased region" description="Low complexity" evidence="3">
    <location>
        <begin position="279"/>
        <end position="289"/>
    </location>
</feature>
<feature type="domain" description="Rapamycin-insensitive companion of mTOR middle" evidence="4">
    <location>
        <begin position="780"/>
        <end position="1007"/>
    </location>
</feature>
<feature type="region of interest" description="Disordered" evidence="3">
    <location>
        <begin position="254"/>
        <end position="289"/>
    </location>
</feature>